<dbReference type="GO" id="GO:0045892">
    <property type="term" value="P:negative regulation of DNA-templated transcription"/>
    <property type="evidence" value="ECO:0007669"/>
    <property type="project" value="TreeGrafter"/>
</dbReference>
<dbReference type="InterPro" id="IPR005471">
    <property type="entry name" value="Tscrpt_reg_IclR_N"/>
</dbReference>
<dbReference type="AlphaFoldDB" id="A0A157MFS4"/>
<dbReference type="Pfam" id="PF09339">
    <property type="entry name" value="HTH_IclR"/>
    <property type="match status" value="1"/>
</dbReference>
<dbReference type="Proteomes" id="UP000077037">
    <property type="component" value="Unassembled WGS sequence"/>
</dbReference>
<protein>
    <submittedName>
        <fullName evidence="6">IclR family transcriptional regulator</fullName>
    </submittedName>
</protein>
<dbReference type="PROSITE" id="PS51077">
    <property type="entry name" value="HTH_ICLR"/>
    <property type="match status" value="1"/>
</dbReference>
<evidence type="ECO:0000256" key="2">
    <source>
        <dbReference type="ARBA" id="ARBA00023125"/>
    </source>
</evidence>
<evidence type="ECO:0000256" key="3">
    <source>
        <dbReference type="ARBA" id="ARBA00023163"/>
    </source>
</evidence>
<keyword evidence="1" id="KW-0805">Transcription regulation</keyword>
<dbReference type="SUPFAM" id="SSF46785">
    <property type="entry name" value="Winged helix' DNA-binding domain"/>
    <property type="match status" value="1"/>
</dbReference>
<dbReference type="Gene3D" id="1.10.10.10">
    <property type="entry name" value="Winged helix-like DNA-binding domain superfamily/Winged helix DNA-binding domain"/>
    <property type="match status" value="1"/>
</dbReference>
<evidence type="ECO:0000259" key="5">
    <source>
        <dbReference type="PROSITE" id="PS51078"/>
    </source>
</evidence>
<organism evidence="6 7">
    <name type="scientific">Bordetella ansorpii</name>
    <dbReference type="NCBI Taxonomy" id="288768"/>
    <lineage>
        <taxon>Bacteria</taxon>
        <taxon>Pseudomonadati</taxon>
        <taxon>Pseudomonadota</taxon>
        <taxon>Betaproteobacteria</taxon>
        <taxon>Burkholderiales</taxon>
        <taxon>Alcaligenaceae</taxon>
        <taxon>Bordetella</taxon>
    </lineage>
</organism>
<evidence type="ECO:0000313" key="7">
    <source>
        <dbReference type="Proteomes" id="UP000077037"/>
    </source>
</evidence>
<dbReference type="InterPro" id="IPR050707">
    <property type="entry name" value="HTH_MetabolicPath_Reg"/>
</dbReference>
<keyword evidence="2" id="KW-0238">DNA-binding</keyword>
<gene>
    <name evidence="6" type="primary">kdgR_3</name>
    <name evidence="6" type="ORF">SAMEA1982600_01223</name>
</gene>
<feature type="domain" description="IclR-ED" evidence="5">
    <location>
        <begin position="69"/>
        <end position="249"/>
    </location>
</feature>
<dbReference type="GO" id="GO:0003677">
    <property type="term" value="F:DNA binding"/>
    <property type="evidence" value="ECO:0007669"/>
    <property type="project" value="UniProtKB-KW"/>
</dbReference>
<dbReference type="Gene3D" id="3.30.450.40">
    <property type="match status" value="1"/>
</dbReference>
<evidence type="ECO:0000256" key="1">
    <source>
        <dbReference type="ARBA" id="ARBA00023015"/>
    </source>
</evidence>
<evidence type="ECO:0000259" key="4">
    <source>
        <dbReference type="PROSITE" id="PS51077"/>
    </source>
</evidence>
<dbReference type="InterPro" id="IPR036388">
    <property type="entry name" value="WH-like_DNA-bd_sf"/>
</dbReference>
<dbReference type="GO" id="GO:0003700">
    <property type="term" value="F:DNA-binding transcription factor activity"/>
    <property type="evidence" value="ECO:0007669"/>
    <property type="project" value="TreeGrafter"/>
</dbReference>
<dbReference type="InterPro" id="IPR029016">
    <property type="entry name" value="GAF-like_dom_sf"/>
</dbReference>
<reference evidence="6 7" key="1">
    <citation type="submission" date="2016-03" db="EMBL/GenBank/DDBJ databases">
        <authorList>
            <consortium name="Pathogen Informatics"/>
        </authorList>
    </citation>
    <scope>NUCLEOTIDE SEQUENCE [LARGE SCALE GENOMIC DNA]</scope>
    <source>
        <strain evidence="6 7">NCTC13364</strain>
    </source>
</reference>
<dbReference type="PANTHER" id="PTHR30136:SF24">
    <property type="entry name" value="HTH-TYPE TRANSCRIPTIONAL REPRESSOR ALLR"/>
    <property type="match status" value="1"/>
</dbReference>
<dbReference type="RefSeq" id="WP_066410063.1">
    <property type="nucleotide sequence ID" value="NZ_FKBS01000012.1"/>
</dbReference>
<dbReference type="EMBL" id="FKBS01000012">
    <property type="protein sequence ID" value="SAI07630.1"/>
    <property type="molecule type" value="Genomic_DNA"/>
</dbReference>
<sequence>MTDTASKAPAVVRAFAILDALAGSPRALGIADLSRLLDLPKSTTHGLIHTLVAEGAIRPDNGGYRLDSRVLPWATGFSQQNERVGRFLQLVESEAALEGETAMLSVVDGVDVLYVATRPGSKPLSVNFKPGVRIALQCTASGKAMLALLDEADCAARVAALRYEALTAHSLSGPADVARELDRVRAQGYATDDEETAQGLLCLGAAVRDAQGQPVAGVAVSVVKSTVDAARRQALQDGIVNLARRLSLG</sequence>
<dbReference type="SMART" id="SM00346">
    <property type="entry name" value="HTH_ICLR"/>
    <property type="match status" value="1"/>
</dbReference>
<keyword evidence="3" id="KW-0804">Transcription</keyword>
<dbReference type="InterPro" id="IPR014757">
    <property type="entry name" value="Tscrpt_reg_IclR_C"/>
</dbReference>
<dbReference type="SUPFAM" id="SSF55781">
    <property type="entry name" value="GAF domain-like"/>
    <property type="match status" value="1"/>
</dbReference>
<dbReference type="Pfam" id="PF01614">
    <property type="entry name" value="IclR_C"/>
    <property type="match status" value="1"/>
</dbReference>
<accession>A0A157MFS4</accession>
<name>A0A157MFS4_9BORD</name>
<proteinExistence type="predicted"/>
<dbReference type="InterPro" id="IPR036390">
    <property type="entry name" value="WH_DNA-bd_sf"/>
</dbReference>
<evidence type="ECO:0000313" key="6">
    <source>
        <dbReference type="EMBL" id="SAI07630.1"/>
    </source>
</evidence>
<feature type="domain" description="HTH iclR-type" evidence="4">
    <location>
        <begin position="8"/>
        <end position="68"/>
    </location>
</feature>
<dbReference type="PROSITE" id="PS51078">
    <property type="entry name" value="ICLR_ED"/>
    <property type="match status" value="1"/>
</dbReference>
<dbReference type="PANTHER" id="PTHR30136">
    <property type="entry name" value="HELIX-TURN-HELIX TRANSCRIPTIONAL REGULATOR, ICLR FAMILY"/>
    <property type="match status" value="1"/>
</dbReference>
<dbReference type="OrthoDB" id="13103at2"/>